<gene>
    <name evidence="1" type="ORF">METZ01_LOCUS398465</name>
</gene>
<name>A0A382VIA0_9ZZZZ</name>
<sequence>YSNPFETWLSYFRVVSKKWRDL</sequence>
<feature type="non-terminal residue" evidence="1">
    <location>
        <position position="1"/>
    </location>
</feature>
<evidence type="ECO:0000313" key="1">
    <source>
        <dbReference type="EMBL" id="SVD45611.1"/>
    </source>
</evidence>
<accession>A0A382VIA0</accession>
<protein>
    <submittedName>
        <fullName evidence="1">Uncharacterized protein</fullName>
    </submittedName>
</protein>
<proteinExistence type="predicted"/>
<dbReference type="AlphaFoldDB" id="A0A382VIA0"/>
<reference evidence="1" key="1">
    <citation type="submission" date="2018-05" db="EMBL/GenBank/DDBJ databases">
        <authorList>
            <person name="Lanie J.A."/>
            <person name="Ng W.-L."/>
            <person name="Kazmierczak K.M."/>
            <person name="Andrzejewski T.M."/>
            <person name="Davidsen T.M."/>
            <person name="Wayne K.J."/>
            <person name="Tettelin H."/>
            <person name="Glass J.I."/>
            <person name="Rusch D."/>
            <person name="Podicherti R."/>
            <person name="Tsui H.-C.T."/>
            <person name="Winkler M.E."/>
        </authorList>
    </citation>
    <scope>NUCLEOTIDE SEQUENCE</scope>
</reference>
<feature type="non-terminal residue" evidence="1">
    <location>
        <position position="22"/>
    </location>
</feature>
<dbReference type="EMBL" id="UINC01151798">
    <property type="protein sequence ID" value="SVD45611.1"/>
    <property type="molecule type" value="Genomic_DNA"/>
</dbReference>
<organism evidence="1">
    <name type="scientific">marine metagenome</name>
    <dbReference type="NCBI Taxonomy" id="408172"/>
    <lineage>
        <taxon>unclassified sequences</taxon>
        <taxon>metagenomes</taxon>
        <taxon>ecological metagenomes</taxon>
    </lineage>
</organism>